<evidence type="ECO:0000256" key="5">
    <source>
        <dbReference type="PROSITE-ProRule" id="PRU01091"/>
    </source>
</evidence>
<dbReference type="Gene3D" id="1.25.40.10">
    <property type="entry name" value="Tetratricopeptide repeat domain"/>
    <property type="match status" value="1"/>
</dbReference>
<evidence type="ECO:0000313" key="7">
    <source>
        <dbReference type="EMBL" id="RZS87290.1"/>
    </source>
</evidence>
<proteinExistence type="inferred from homology"/>
<name>A0A4Q7NRM2_9ACTN</name>
<evidence type="ECO:0000313" key="8">
    <source>
        <dbReference type="Proteomes" id="UP000293638"/>
    </source>
</evidence>
<dbReference type="InterPro" id="IPR051677">
    <property type="entry name" value="AfsR-DnrI-RedD_regulator"/>
</dbReference>
<protein>
    <submittedName>
        <fullName evidence="7">Transcriptional regulator</fullName>
    </submittedName>
</protein>
<dbReference type="InterPro" id="IPR027417">
    <property type="entry name" value="P-loop_NTPase"/>
</dbReference>
<dbReference type="Pfam" id="PF03704">
    <property type="entry name" value="BTAD"/>
    <property type="match status" value="1"/>
</dbReference>
<dbReference type="SUPFAM" id="SSF52540">
    <property type="entry name" value="P-loop containing nucleoside triphosphate hydrolases"/>
    <property type="match status" value="1"/>
</dbReference>
<gene>
    <name evidence="7" type="ORF">EV189_2715</name>
</gene>
<comment type="caution">
    <text evidence="7">The sequence shown here is derived from an EMBL/GenBank/DDBJ whole genome shotgun (WGS) entry which is preliminary data.</text>
</comment>
<dbReference type="InterPro" id="IPR011990">
    <property type="entry name" value="TPR-like_helical_dom_sf"/>
</dbReference>
<dbReference type="GO" id="GO:0006355">
    <property type="term" value="P:regulation of DNA-templated transcription"/>
    <property type="evidence" value="ECO:0007669"/>
    <property type="project" value="InterPro"/>
</dbReference>
<reference evidence="7 8" key="1">
    <citation type="submission" date="2019-02" db="EMBL/GenBank/DDBJ databases">
        <title>Genomic Encyclopedia of Type Strains, Phase IV (KMG-IV): sequencing the most valuable type-strain genomes for metagenomic binning, comparative biology and taxonomic classification.</title>
        <authorList>
            <person name="Goeker M."/>
        </authorList>
    </citation>
    <scope>NUCLEOTIDE SEQUENCE [LARGE SCALE GENOMIC DNA]</scope>
    <source>
        <strain evidence="7 8">DSM 45622</strain>
    </source>
</reference>
<feature type="DNA-binding region" description="OmpR/PhoB-type" evidence="5">
    <location>
        <begin position="14"/>
        <end position="121"/>
    </location>
</feature>
<evidence type="ECO:0000259" key="6">
    <source>
        <dbReference type="PROSITE" id="PS51755"/>
    </source>
</evidence>
<dbReference type="SUPFAM" id="SSF46894">
    <property type="entry name" value="C-terminal effector domain of the bipartite response regulators"/>
    <property type="match status" value="1"/>
</dbReference>
<dbReference type="CDD" id="cd15831">
    <property type="entry name" value="BTAD"/>
    <property type="match status" value="1"/>
</dbReference>
<feature type="domain" description="OmpR/PhoB-type" evidence="6">
    <location>
        <begin position="14"/>
        <end position="121"/>
    </location>
</feature>
<dbReference type="InterPro" id="IPR016032">
    <property type="entry name" value="Sig_transdc_resp-reg_C-effctor"/>
</dbReference>
<dbReference type="InterPro" id="IPR005158">
    <property type="entry name" value="BTAD"/>
</dbReference>
<dbReference type="PANTHER" id="PTHR35807:SF1">
    <property type="entry name" value="TRANSCRIPTIONAL REGULATOR REDD"/>
    <property type="match status" value="1"/>
</dbReference>
<dbReference type="SMART" id="SM01043">
    <property type="entry name" value="BTAD"/>
    <property type="match status" value="1"/>
</dbReference>
<dbReference type="SUPFAM" id="SSF48452">
    <property type="entry name" value="TPR-like"/>
    <property type="match status" value="1"/>
</dbReference>
<sequence>MPVPDPSPAPAADAQLLDVPALEVPAVDVLGPLRVRRGTAQLEAGPPKQRALLAALALHCSRPVDTDALAELVWAGRPPRDAVASLHAYVARLRQLLEPGRASRARPELLLRSGAGYQLQLPDGAVDAHRFARTVLAVHAETTGLLGDGVPAPVHPAARTRAAELLEQVEEARAAWRGAAYVELGDGLTVASERVRLEELRLVALEDAAALRLALGQPAPVVTGLAAALQEHPLRERLWLLRVAALARSQRQADALAELREVRRLLRDELGIDPGPALVELEAAVLRQEQPPAVTPAPAPPARTGLIGRQRELRALDGLLAAGQGCAALVGEPGIGKSRLASAFAERATAAGWTVLLGRCAEDEGAPPLWPWTGVLRGLAGHVELEGLAEVAGIDAAVLPGLGSPAEGGGSDRFRTYDAVARLLRAAAARLPLLVVLEDLHWADASSLRLLRYLLDTTEPARLVVLVTRRARPQPTGALAEVGEALARASALRVELAGLTEEETAELVRRSTGREPAGGEAAALRDRADGNPFFLEELLRLGAGDPAVVPQGVGEVVRRRVDQLPEGTRQALGVAAVVGRSYAVPLVAAAGGRDEDDVLGALAPAAAVGLVVEEAAEQFRFSHALVRDAVYDALPATSRARTHAAVARALEEQDGHEGLEGERVVGPRSAEVAWHWLHAGPRHARRAWRAAVEAGRYATALHAYEEAARLLDDALAAQALDPASTPAERWELRMAQAEALRWAGDLRGLGAALHAALDAARLLPGPEPLTRAALVAAETSLWLPRPYGEVDPVTVAALEEALERLPPEDGPLRARVLLALAAEVHYAPGGRQRRESLAAEGLRLARRDGDEAALARACQLAAGATWWAGNALERIALLTEALVLAPAVGDEAWLTAALLQRASAAAEAGYVADHDRDVAAARRHAERLGSPYLLAVLGTLGTGWLAMRGRADDARELAGRTMRTVITADVPYRGEVLVSTTAALSFWSGGPVDPGPLVEAVPPGSPLQSAVLLALLRAGDLPAARAHLAEEPLPLEREDFIASVQAAAAAEAGWRLGLPDLAERGRRLLADLSGGTVSAGSGVQLGPVDAYLAMAAAAVGDDDSASRLSAAALRSCAAWGTTAVADWVEGLGLQRRRTLEWRGG</sequence>
<dbReference type="Pfam" id="PF00486">
    <property type="entry name" value="Trans_reg_C"/>
    <property type="match status" value="1"/>
</dbReference>
<organism evidence="7 8">
    <name type="scientific">Motilibacter rhizosphaerae</name>
    <dbReference type="NCBI Taxonomy" id="598652"/>
    <lineage>
        <taxon>Bacteria</taxon>
        <taxon>Bacillati</taxon>
        <taxon>Actinomycetota</taxon>
        <taxon>Actinomycetes</taxon>
        <taxon>Motilibacterales</taxon>
        <taxon>Motilibacteraceae</taxon>
        <taxon>Motilibacter</taxon>
    </lineage>
</organism>
<evidence type="ECO:0000256" key="1">
    <source>
        <dbReference type="ARBA" id="ARBA00005820"/>
    </source>
</evidence>
<dbReference type="EMBL" id="SGXD01000003">
    <property type="protein sequence ID" value="RZS87290.1"/>
    <property type="molecule type" value="Genomic_DNA"/>
</dbReference>
<dbReference type="GO" id="GO:0003677">
    <property type="term" value="F:DNA binding"/>
    <property type="evidence" value="ECO:0007669"/>
    <property type="project" value="UniProtKB-UniRule"/>
</dbReference>
<dbReference type="InterPro" id="IPR036388">
    <property type="entry name" value="WH-like_DNA-bd_sf"/>
</dbReference>
<keyword evidence="2" id="KW-0805">Transcription regulation</keyword>
<comment type="similarity">
    <text evidence="1">Belongs to the AfsR/DnrI/RedD regulatory family.</text>
</comment>
<keyword evidence="3 5" id="KW-0238">DNA-binding</keyword>
<evidence type="ECO:0000256" key="3">
    <source>
        <dbReference type="ARBA" id="ARBA00023125"/>
    </source>
</evidence>
<evidence type="ECO:0000256" key="2">
    <source>
        <dbReference type="ARBA" id="ARBA00023015"/>
    </source>
</evidence>
<dbReference type="GO" id="GO:0000160">
    <property type="term" value="P:phosphorelay signal transduction system"/>
    <property type="evidence" value="ECO:0007669"/>
    <property type="project" value="InterPro"/>
</dbReference>
<evidence type="ECO:0000256" key="4">
    <source>
        <dbReference type="ARBA" id="ARBA00023163"/>
    </source>
</evidence>
<dbReference type="AlphaFoldDB" id="A0A4Q7NRM2"/>
<keyword evidence="8" id="KW-1185">Reference proteome</keyword>
<accession>A0A4Q7NRM2</accession>
<dbReference type="Proteomes" id="UP000293638">
    <property type="component" value="Unassembled WGS sequence"/>
</dbReference>
<dbReference type="Gene3D" id="1.10.10.10">
    <property type="entry name" value="Winged helix-like DNA-binding domain superfamily/Winged helix DNA-binding domain"/>
    <property type="match status" value="1"/>
</dbReference>
<dbReference type="SMART" id="SM00862">
    <property type="entry name" value="Trans_reg_C"/>
    <property type="match status" value="1"/>
</dbReference>
<dbReference type="PROSITE" id="PS51755">
    <property type="entry name" value="OMPR_PHOB"/>
    <property type="match status" value="1"/>
</dbReference>
<dbReference type="PANTHER" id="PTHR35807">
    <property type="entry name" value="TRANSCRIPTIONAL REGULATOR REDD-RELATED"/>
    <property type="match status" value="1"/>
</dbReference>
<keyword evidence="4" id="KW-0804">Transcription</keyword>
<dbReference type="Pfam" id="PF13191">
    <property type="entry name" value="AAA_16"/>
    <property type="match status" value="1"/>
</dbReference>
<dbReference type="InterPro" id="IPR001867">
    <property type="entry name" value="OmpR/PhoB-type_DNA-bd"/>
</dbReference>
<dbReference type="InterPro" id="IPR041664">
    <property type="entry name" value="AAA_16"/>
</dbReference>